<evidence type="ECO:0000256" key="1">
    <source>
        <dbReference type="SAM" id="SignalP"/>
    </source>
</evidence>
<name>A0AAJ5X3M6_9SPHN</name>
<feature type="signal peptide" evidence="1">
    <location>
        <begin position="1"/>
        <end position="24"/>
    </location>
</feature>
<protein>
    <submittedName>
        <fullName evidence="2">UrcA family protein</fullName>
    </submittedName>
</protein>
<proteinExistence type="predicted"/>
<evidence type="ECO:0000313" key="2">
    <source>
        <dbReference type="EMBL" id="WEK45237.1"/>
    </source>
</evidence>
<organism evidence="2 3">
    <name type="scientific">Candidatus Andeanibacterium colombiense</name>
    <dbReference type="NCBI Taxonomy" id="3121345"/>
    <lineage>
        <taxon>Bacteria</taxon>
        <taxon>Pseudomonadati</taxon>
        <taxon>Pseudomonadota</taxon>
        <taxon>Alphaproteobacteria</taxon>
        <taxon>Sphingomonadales</taxon>
        <taxon>Sphingomonadaceae</taxon>
        <taxon>Candidatus Andeanibacterium</taxon>
    </lineage>
</organism>
<sequence>MRNLILPALAALTLAAGFAAPAAAAETVTVKVGYSDLDLQTEVGKETLQTRIAGAVKTACAKPDTRGLKVQQQWESCKDSASNSAAKQFEKTLEFAGI</sequence>
<dbReference type="InterPro" id="IPR030972">
    <property type="entry name" value="UrcA_uranyl"/>
</dbReference>
<dbReference type="EMBL" id="CP119316">
    <property type="protein sequence ID" value="WEK45237.1"/>
    <property type="molecule type" value="Genomic_DNA"/>
</dbReference>
<gene>
    <name evidence="2" type="ORF">P0Y56_09325</name>
</gene>
<dbReference type="KEGG" id="acob:P0Y56_09325"/>
<feature type="chain" id="PRO_5042526455" evidence="1">
    <location>
        <begin position="25"/>
        <end position="98"/>
    </location>
</feature>
<evidence type="ECO:0000313" key="3">
    <source>
        <dbReference type="Proteomes" id="UP001218362"/>
    </source>
</evidence>
<dbReference type="Proteomes" id="UP001218362">
    <property type="component" value="Chromosome"/>
</dbReference>
<dbReference type="AlphaFoldDB" id="A0AAJ5X3M6"/>
<accession>A0AAJ5X3M6</accession>
<keyword evidence="1" id="KW-0732">Signal</keyword>
<dbReference type="NCBIfam" id="TIGR04433">
    <property type="entry name" value="UrcA_uranyl"/>
    <property type="match status" value="1"/>
</dbReference>
<reference evidence="2" key="1">
    <citation type="submission" date="2023-03" db="EMBL/GenBank/DDBJ databases">
        <title>Andean soil-derived lignocellulolytic bacterial consortium as a source of novel taxa and putative plastic-active enzymes.</title>
        <authorList>
            <person name="Diaz-Garcia L."/>
            <person name="Chuvochina M."/>
            <person name="Feuerriegel G."/>
            <person name="Bunk B."/>
            <person name="Sproer C."/>
            <person name="Streit W.R."/>
            <person name="Rodriguez L.M."/>
            <person name="Overmann J."/>
            <person name="Jimenez D.J."/>
        </authorList>
    </citation>
    <scope>NUCLEOTIDE SEQUENCE</scope>
    <source>
        <strain evidence="2">MAG 26</strain>
    </source>
</reference>